<evidence type="ECO:0000256" key="3">
    <source>
        <dbReference type="ARBA" id="ARBA00023274"/>
    </source>
</evidence>
<dbReference type="PANTHER" id="PTHR11560">
    <property type="entry name" value="39S RIBOSOMAL PROTEIN L10, MITOCHONDRIAL"/>
    <property type="match status" value="1"/>
</dbReference>
<dbReference type="EMBL" id="CP041186">
    <property type="protein sequence ID" value="QDG52505.1"/>
    <property type="molecule type" value="Genomic_DNA"/>
</dbReference>
<keyword evidence="7" id="KW-1185">Reference proteome</keyword>
<gene>
    <name evidence="5" type="primary">rplJ</name>
    <name evidence="6" type="ORF">FIV42_17725</name>
</gene>
<dbReference type="OrthoDB" id="3186107at2"/>
<dbReference type="SUPFAM" id="SSF160369">
    <property type="entry name" value="Ribosomal protein L10-like"/>
    <property type="match status" value="1"/>
</dbReference>
<dbReference type="GO" id="GO:0006412">
    <property type="term" value="P:translation"/>
    <property type="evidence" value="ECO:0007669"/>
    <property type="project" value="UniProtKB-UniRule"/>
</dbReference>
<comment type="function">
    <text evidence="5">Forms part of the ribosomal stalk, playing a central role in the interaction of the ribosome with GTP-bound translation factors.</text>
</comment>
<evidence type="ECO:0000256" key="1">
    <source>
        <dbReference type="ARBA" id="ARBA00008889"/>
    </source>
</evidence>
<keyword evidence="5" id="KW-0694">RNA-binding</keyword>
<dbReference type="InterPro" id="IPR022973">
    <property type="entry name" value="Ribosomal_uL10_bac"/>
</dbReference>
<evidence type="ECO:0000313" key="6">
    <source>
        <dbReference type="EMBL" id="QDG52505.1"/>
    </source>
</evidence>
<sequence length="174" mass="19167">MNRAQKEQLVEQMRDEFGQAKSIIMTSHVGLDVNTVNELRSEFRAQGVHYHVVKNTLAKLAVADTDLDIMAESFRGPTAVAYSFEDAVSPAKVAADFADDHDKFEIKGGYLDGKMIDVAGVDQLAKMPTKDELRAKLLRTFVAGPTNFVRLLNAAPQKFLNVLNARKDDLGEAA</sequence>
<keyword evidence="5" id="KW-0699">rRNA-binding</keyword>
<keyword evidence="3 5" id="KW-0687">Ribonucleoprotein</keyword>
<evidence type="ECO:0000313" key="7">
    <source>
        <dbReference type="Proteomes" id="UP000315995"/>
    </source>
</evidence>
<protein>
    <recommendedName>
        <fullName evidence="4 5">Large ribosomal subunit protein uL10</fullName>
    </recommendedName>
</protein>
<dbReference type="Gene3D" id="6.10.250.290">
    <property type="match status" value="1"/>
</dbReference>
<dbReference type="GO" id="GO:0070180">
    <property type="term" value="F:large ribosomal subunit rRNA binding"/>
    <property type="evidence" value="ECO:0007669"/>
    <property type="project" value="UniProtKB-UniRule"/>
</dbReference>
<organism evidence="6 7">
    <name type="scientific">Persicimonas caeni</name>
    <dbReference type="NCBI Taxonomy" id="2292766"/>
    <lineage>
        <taxon>Bacteria</taxon>
        <taxon>Deltaproteobacteria</taxon>
        <taxon>Bradymonadales</taxon>
        <taxon>Bradymonadaceae</taxon>
        <taxon>Persicimonas</taxon>
    </lineage>
</organism>
<dbReference type="Pfam" id="PF00466">
    <property type="entry name" value="Ribosomal_L10"/>
    <property type="match status" value="1"/>
</dbReference>
<proteinExistence type="inferred from homology"/>
<dbReference type="HAMAP" id="MF_00362">
    <property type="entry name" value="Ribosomal_uL10"/>
    <property type="match status" value="1"/>
</dbReference>
<comment type="similarity">
    <text evidence="1 5">Belongs to the universal ribosomal protein uL10 family.</text>
</comment>
<dbReference type="InterPro" id="IPR043141">
    <property type="entry name" value="Ribosomal_uL10-like_sf"/>
</dbReference>
<comment type="subunit">
    <text evidence="5">Part of the ribosomal stalk of the 50S ribosomal subunit. The N-terminus interacts with L11 and the large rRNA to form the base of the stalk. The C-terminus forms an elongated spine to which L12 dimers bind in a sequential fashion forming a multimeric L10(L12)X complex.</text>
</comment>
<dbReference type="CDD" id="cd05797">
    <property type="entry name" value="Ribosomal_L10"/>
    <property type="match status" value="1"/>
</dbReference>
<accession>A0A4Y6PXN6</accession>
<dbReference type="GO" id="GO:0005840">
    <property type="term" value="C:ribosome"/>
    <property type="evidence" value="ECO:0007669"/>
    <property type="project" value="UniProtKB-KW"/>
</dbReference>
<evidence type="ECO:0000256" key="4">
    <source>
        <dbReference type="ARBA" id="ARBA00035202"/>
    </source>
</evidence>
<dbReference type="NCBIfam" id="NF000955">
    <property type="entry name" value="PRK00099.1-1"/>
    <property type="match status" value="1"/>
</dbReference>
<dbReference type="AlphaFoldDB" id="A0A4Y6PXN6"/>
<dbReference type="Proteomes" id="UP000315995">
    <property type="component" value="Chromosome"/>
</dbReference>
<name>A0A4Y6PXN6_PERCE</name>
<reference evidence="6 7" key="1">
    <citation type="submission" date="2019-06" db="EMBL/GenBank/DDBJ databases">
        <title>Persicimonas caeni gen. nov., sp. nov., a predatory bacterium isolated from solar saltern.</title>
        <authorList>
            <person name="Wang S."/>
        </authorList>
    </citation>
    <scope>NUCLEOTIDE SEQUENCE [LARGE SCALE GENOMIC DNA]</scope>
    <source>
        <strain evidence="6 7">YN101</strain>
    </source>
</reference>
<dbReference type="GO" id="GO:1990904">
    <property type="term" value="C:ribonucleoprotein complex"/>
    <property type="evidence" value="ECO:0007669"/>
    <property type="project" value="UniProtKB-KW"/>
</dbReference>
<dbReference type="InterPro" id="IPR047865">
    <property type="entry name" value="Ribosomal_uL10_bac_type"/>
</dbReference>
<keyword evidence="2 5" id="KW-0689">Ribosomal protein</keyword>
<evidence type="ECO:0000256" key="5">
    <source>
        <dbReference type="HAMAP-Rule" id="MF_00362"/>
    </source>
</evidence>
<dbReference type="InterPro" id="IPR001790">
    <property type="entry name" value="Ribosomal_uL10"/>
</dbReference>
<dbReference type="Gene3D" id="3.30.70.1730">
    <property type="match status" value="1"/>
</dbReference>
<dbReference type="RefSeq" id="WP_141198975.1">
    <property type="nucleotide sequence ID" value="NZ_CP041186.1"/>
</dbReference>
<evidence type="ECO:0000256" key="2">
    <source>
        <dbReference type="ARBA" id="ARBA00022980"/>
    </source>
</evidence>
<accession>A0A5B8Y9B4</accession>